<dbReference type="EMBL" id="PSQE01000005">
    <property type="protein sequence ID" value="RHN53671.1"/>
    <property type="molecule type" value="Genomic_DNA"/>
</dbReference>
<protein>
    <submittedName>
        <fullName evidence="1">Uncharacterized protein</fullName>
    </submittedName>
</protein>
<dbReference type="Proteomes" id="UP000265566">
    <property type="component" value="Chromosome 5"/>
</dbReference>
<sequence length="41" mass="4783">MSIITYNHPCLNPLFLCNNSLYLCKMSIISIHLFSHRDLCL</sequence>
<comment type="caution">
    <text evidence="1">The sequence shown here is derived from an EMBL/GenBank/DDBJ whole genome shotgun (WGS) entry which is preliminary data.</text>
</comment>
<evidence type="ECO:0000313" key="2">
    <source>
        <dbReference type="Proteomes" id="UP000265566"/>
    </source>
</evidence>
<gene>
    <name evidence="1" type="ORF">MtrunA17_Chr5g0398361</name>
</gene>
<proteinExistence type="predicted"/>
<reference evidence="2" key="1">
    <citation type="journal article" date="2018" name="Nat. Plants">
        <title>Whole-genome landscape of Medicago truncatula symbiotic genes.</title>
        <authorList>
            <person name="Pecrix Y."/>
            <person name="Staton S.E."/>
            <person name="Sallet E."/>
            <person name="Lelandais-Briere C."/>
            <person name="Moreau S."/>
            <person name="Carrere S."/>
            <person name="Blein T."/>
            <person name="Jardinaud M.F."/>
            <person name="Latrasse D."/>
            <person name="Zouine M."/>
            <person name="Zahm M."/>
            <person name="Kreplak J."/>
            <person name="Mayjonade B."/>
            <person name="Satge C."/>
            <person name="Perez M."/>
            <person name="Cauet S."/>
            <person name="Marande W."/>
            <person name="Chantry-Darmon C."/>
            <person name="Lopez-Roques C."/>
            <person name="Bouchez O."/>
            <person name="Berard A."/>
            <person name="Debelle F."/>
            <person name="Munos S."/>
            <person name="Bendahmane A."/>
            <person name="Berges H."/>
            <person name="Niebel A."/>
            <person name="Buitink J."/>
            <person name="Frugier F."/>
            <person name="Benhamed M."/>
            <person name="Crespi M."/>
            <person name="Gouzy J."/>
            <person name="Gamas P."/>
        </authorList>
    </citation>
    <scope>NUCLEOTIDE SEQUENCE [LARGE SCALE GENOMIC DNA]</scope>
    <source>
        <strain evidence="2">cv. Jemalong A17</strain>
    </source>
</reference>
<name>A0A396HMF3_MEDTR</name>
<accession>A0A396HMF3</accession>
<evidence type="ECO:0000313" key="1">
    <source>
        <dbReference type="EMBL" id="RHN53671.1"/>
    </source>
</evidence>
<organism evidence="1 2">
    <name type="scientific">Medicago truncatula</name>
    <name type="common">Barrel medic</name>
    <name type="synonym">Medicago tribuloides</name>
    <dbReference type="NCBI Taxonomy" id="3880"/>
    <lineage>
        <taxon>Eukaryota</taxon>
        <taxon>Viridiplantae</taxon>
        <taxon>Streptophyta</taxon>
        <taxon>Embryophyta</taxon>
        <taxon>Tracheophyta</taxon>
        <taxon>Spermatophyta</taxon>
        <taxon>Magnoliopsida</taxon>
        <taxon>eudicotyledons</taxon>
        <taxon>Gunneridae</taxon>
        <taxon>Pentapetalae</taxon>
        <taxon>rosids</taxon>
        <taxon>fabids</taxon>
        <taxon>Fabales</taxon>
        <taxon>Fabaceae</taxon>
        <taxon>Papilionoideae</taxon>
        <taxon>50 kb inversion clade</taxon>
        <taxon>NPAAA clade</taxon>
        <taxon>Hologalegina</taxon>
        <taxon>IRL clade</taxon>
        <taxon>Trifolieae</taxon>
        <taxon>Medicago</taxon>
    </lineage>
</organism>
<dbReference type="Gramene" id="rna28602">
    <property type="protein sequence ID" value="RHN53671.1"/>
    <property type="gene ID" value="gene28602"/>
</dbReference>
<dbReference type="AlphaFoldDB" id="A0A396HMF3"/>